<dbReference type="FunFam" id="1.20.1260.100:FF:000001">
    <property type="entry name" value="translocator protein 2"/>
    <property type="match status" value="1"/>
</dbReference>
<keyword evidence="3 6" id="KW-0812">Transmembrane</keyword>
<comment type="subcellular location">
    <subcellularLocation>
        <location evidence="1">Membrane</location>
        <topology evidence="1">Multi-pass membrane protein</topology>
    </subcellularLocation>
</comment>
<dbReference type="InterPro" id="IPR004307">
    <property type="entry name" value="TspO_MBR"/>
</dbReference>
<evidence type="ECO:0000256" key="1">
    <source>
        <dbReference type="ARBA" id="ARBA00004141"/>
    </source>
</evidence>
<protein>
    <submittedName>
        <fullName evidence="7">Sensor histidine kinase</fullName>
    </submittedName>
</protein>
<keyword evidence="7" id="KW-0808">Transferase</keyword>
<evidence type="ECO:0000256" key="2">
    <source>
        <dbReference type="ARBA" id="ARBA00007524"/>
    </source>
</evidence>
<dbReference type="EMBL" id="PVBT01000008">
    <property type="protein sequence ID" value="PRD50040.1"/>
    <property type="molecule type" value="Genomic_DNA"/>
</dbReference>
<dbReference type="PANTHER" id="PTHR10057">
    <property type="entry name" value="PERIPHERAL-TYPE BENZODIAZEPINE RECEPTOR"/>
    <property type="match status" value="1"/>
</dbReference>
<dbReference type="Pfam" id="PF03073">
    <property type="entry name" value="TspO_MBR"/>
    <property type="match status" value="1"/>
</dbReference>
<evidence type="ECO:0000256" key="4">
    <source>
        <dbReference type="ARBA" id="ARBA00022989"/>
    </source>
</evidence>
<feature type="transmembrane region" description="Helical" evidence="6">
    <location>
        <begin position="99"/>
        <end position="118"/>
    </location>
</feature>
<accession>A0A2S9JB33</accession>
<comment type="caution">
    <text evidence="7">The sequence shown here is derived from an EMBL/GenBank/DDBJ whole genome shotgun (WGS) entry which is preliminary data.</text>
</comment>
<dbReference type="PIRSF" id="PIRSF005859">
    <property type="entry name" value="PBR"/>
    <property type="match status" value="1"/>
</dbReference>
<name>A0A2S9JB33_9HYPH</name>
<evidence type="ECO:0000256" key="5">
    <source>
        <dbReference type="ARBA" id="ARBA00023136"/>
    </source>
</evidence>
<dbReference type="InterPro" id="IPR038330">
    <property type="entry name" value="TspO/MBR-related_sf"/>
</dbReference>
<sequence>MSRSVGFLLFLVLTVGGGLAIGYITLPGEWYAGLVKPSFNPPNWIFPPVWTILYVLIAVAGWRVWDRDLTSAQQFWWAQLVLNFLWSPVFFGFQQMGVGLLVIVLLLISIIGFIRVAWEPERPAALMFIPYLVWVAFATLLNVSLYLLNPVS</sequence>
<dbReference type="GO" id="GO:0016020">
    <property type="term" value="C:membrane"/>
    <property type="evidence" value="ECO:0007669"/>
    <property type="project" value="UniProtKB-SubCell"/>
</dbReference>
<feature type="transmembrane region" description="Helical" evidence="6">
    <location>
        <begin position="44"/>
        <end position="63"/>
    </location>
</feature>
<gene>
    <name evidence="7" type="ORF">C5750_22135</name>
</gene>
<dbReference type="GO" id="GO:0016301">
    <property type="term" value="F:kinase activity"/>
    <property type="evidence" value="ECO:0007669"/>
    <property type="project" value="UniProtKB-KW"/>
</dbReference>
<keyword evidence="5 6" id="KW-0472">Membrane</keyword>
<evidence type="ECO:0000313" key="7">
    <source>
        <dbReference type="EMBL" id="PRD50040.1"/>
    </source>
</evidence>
<evidence type="ECO:0000313" key="8">
    <source>
        <dbReference type="Proteomes" id="UP000238563"/>
    </source>
</evidence>
<reference evidence="7 8" key="1">
    <citation type="submission" date="2018-02" db="EMBL/GenBank/DDBJ databases">
        <title>The draft genome of Phyllobacterium myrsinacearum DSM5892.</title>
        <authorList>
            <person name="Li L."/>
            <person name="Liu L."/>
            <person name="Zhang X."/>
            <person name="Wang T."/>
        </authorList>
    </citation>
    <scope>NUCLEOTIDE SEQUENCE [LARGE SCALE GENOMIC DNA]</scope>
    <source>
        <strain evidence="7 8">DSM 5892</strain>
    </source>
</reference>
<feature type="transmembrane region" description="Helical" evidence="6">
    <location>
        <begin position="125"/>
        <end position="148"/>
    </location>
</feature>
<dbReference type="Proteomes" id="UP000238563">
    <property type="component" value="Unassembled WGS sequence"/>
</dbReference>
<dbReference type="AlphaFoldDB" id="A0A2S9JB33"/>
<organism evidence="7 8">
    <name type="scientific">Phyllobacterium myrsinacearum</name>
    <dbReference type="NCBI Taxonomy" id="28101"/>
    <lineage>
        <taxon>Bacteria</taxon>
        <taxon>Pseudomonadati</taxon>
        <taxon>Pseudomonadota</taxon>
        <taxon>Alphaproteobacteria</taxon>
        <taxon>Hyphomicrobiales</taxon>
        <taxon>Phyllobacteriaceae</taxon>
        <taxon>Phyllobacterium</taxon>
    </lineage>
</organism>
<comment type="similarity">
    <text evidence="2">Belongs to the TspO/BZRP family.</text>
</comment>
<dbReference type="RefSeq" id="WP_105736853.1">
    <property type="nucleotide sequence ID" value="NZ_PVBT01000008.1"/>
</dbReference>
<dbReference type="Gene3D" id="1.20.1260.100">
    <property type="entry name" value="TspO/MBR protein"/>
    <property type="match status" value="1"/>
</dbReference>
<keyword evidence="8" id="KW-1185">Reference proteome</keyword>
<proteinExistence type="inferred from homology"/>
<dbReference type="PANTHER" id="PTHR10057:SF0">
    <property type="entry name" value="TRANSLOCATOR PROTEIN"/>
    <property type="match status" value="1"/>
</dbReference>
<dbReference type="CDD" id="cd15904">
    <property type="entry name" value="TSPO_MBR"/>
    <property type="match status" value="1"/>
</dbReference>
<dbReference type="GO" id="GO:0033013">
    <property type="term" value="P:tetrapyrrole metabolic process"/>
    <property type="evidence" value="ECO:0007669"/>
    <property type="project" value="UniProtKB-ARBA"/>
</dbReference>
<keyword evidence="7" id="KW-0418">Kinase</keyword>
<feature type="transmembrane region" description="Helical" evidence="6">
    <location>
        <begin position="75"/>
        <end position="93"/>
    </location>
</feature>
<evidence type="ECO:0000256" key="6">
    <source>
        <dbReference type="SAM" id="Phobius"/>
    </source>
</evidence>
<dbReference type="OrthoDB" id="9795496at2"/>
<evidence type="ECO:0000256" key="3">
    <source>
        <dbReference type="ARBA" id="ARBA00022692"/>
    </source>
</evidence>
<keyword evidence="4 6" id="KW-1133">Transmembrane helix</keyword>